<organism evidence="6 7">
    <name type="scientific">Salix dunnii</name>
    <dbReference type="NCBI Taxonomy" id="1413687"/>
    <lineage>
        <taxon>Eukaryota</taxon>
        <taxon>Viridiplantae</taxon>
        <taxon>Streptophyta</taxon>
        <taxon>Embryophyta</taxon>
        <taxon>Tracheophyta</taxon>
        <taxon>Spermatophyta</taxon>
        <taxon>Magnoliopsida</taxon>
        <taxon>eudicotyledons</taxon>
        <taxon>Gunneridae</taxon>
        <taxon>Pentapetalae</taxon>
        <taxon>rosids</taxon>
        <taxon>fabids</taxon>
        <taxon>Malpighiales</taxon>
        <taxon>Salicaceae</taxon>
        <taxon>Saliceae</taxon>
        <taxon>Salix</taxon>
    </lineage>
</organism>
<sequence>MTTRNGQIKNFTSNFGPQHPAAHGVSRSVLEMNGEVVERADPHIGLLQPADAHPTRGTEKLIEYKTYLQALPYSDQHAYSSAVEKLLNCEVPLRAQYIRVLFREITRISNHSLALTTHAMDVGALTPFLWAFEEREKLLEFYERVSGARMHASFIRPGGVAQDLPLGLCRDIDSSTQQFASRIDELEEMSTGNRIWKQRLVDIGTVTAQQAKDWGFSGVMLRGLKWWAYPSQPGVCWDLRKAAPYDVHDQLDPDVPVGTRGDRYDRYCIRIEEMRQSLRIIVQCPNQMPSGMIKADDRKLCPPSRCRMKLSMESCACRLGCLVRLEPLSDSPLRTWSFGPVTEERGSREREGFDLSPLLRKPIRVRPCLRIASSNHIYPLLWLDYEEEAVSDHGLSAGVSQRSGKPEISFFLSKH</sequence>
<reference evidence="6 7" key="1">
    <citation type="submission" date="2020-10" db="EMBL/GenBank/DDBJ databases">
        <title>Plant Genome Project.</title>
        <authorList>
            <person name="Zhang R.-G."/>
        </authorList>
    </citation>
    <scope>NUCLEOTIDE SEQUENCE [LARGE SCALE GENOMIC DNA]</scope>
    <source>
        <strain evidence="6">FAFU-HL-1</strain>
        <tissue evidence="6">Leaf</tissue>
    </source>
</reference>
<dbReference type="GO" id="GO:0005739">
    <property type="term" value="C:mitochondrion"/>
    <property type="evidence" value="ECO:0007669"/>
    <property type="project" value="GOC"/>
</dbReference>
<dbReference type="GO" id="GO:0048038">
    <property type="term" value="F:quinone binding"/>
    <property type="evidence" value="ECO:0007669"/>
    <property type="project" value="InterPro"/>
</dbReference>
<dbReference type="SUPFAM" id="SSF56762">
    <property type="entry name" value="HydB/Nqo4-like"/>
    <property type="match status" value="1"/>
</dbReference>
<feature type="domain" description="NADH-quinone oxidoreductase subunit D" evidence="5">
    <location>
        <begin position="121"/>
        <end position="316"/>
    </location>
</feature>
<keyword evidence="2" id="KW-1278">Translocase</keyword>
<accession>A0A835J0K0</accession>
<evidence type="ECO:0000256" key="4">
    <source>
        <dbReference type="SAM" id="MobiDB-lite"/>
    </source>
</evidence>
<dbReference type="GO" id="GO:0016651">
    <property type="term" value="F:oxidoreductase activity, acting on NAD(P)H"/>
    <property type="evidence" value="ECO:0007669"/>
    <property type="project" value="InterPro"/>
</dbReference>
<dbReference type="AlphaFoldDB" id="A0A835J0K0"/>
<dbReference type="PANTHER" id="PTHR11993">
    <property type="entry name" value="NADH-UBIQUINONE OXIDOREDUCTASE 49 KDA SUBUNIT"/>
    <property type="match status" value="1"/>
</dbReference>
<comment type="similarity">
    <text evidence="1">Belongs to the complex I 49 kDa subunit family.</text>
</comment>
<dbReference type="GO" id="GO:0051287">
    <property type="term" value="F:NAD binding"/>
    <property type="evidence" value="ECO:0007669"/>
    <property type="project" value="InterPro"/>
</dbReference>
<keyword evidence="6" id="KW-0496">Mitochondrion</keyword>
<dbReference type="InterPro" id="IPR022885">
    <property type="entry name" value="NDH1_su_D/H"/>
</dbReference>
<gene>
    <name evidence="6" type="ORF">SADUNF_SadunfMtG0008100</name>
</gene>
<comment type="caution">
    <text evidence="6">The sequence shown here is derived from an EMBL/GenBank/DDBJ whole genome shotgun (WGS) entry which is preliminary data.</text>
</comment>
<feature type="compositionally biased region" description="Polar residues" evidence="4">
    <location>
        <begin position="1"/>
        <end position="16"/>
    </location>
</feature>
<dbReference type="InterPro" id="IPR001135">
    <property type="entry name" value="NADH_Q_OxRdtase_suD"/>
</dbReference>
<geneLocation type="mitochondrion" evidence="6"/>
<dbReference type="PANTHER" id="PTHR11993:SF10">
    <property type="entry name" value="NADH DEHYDROGENASE [UBIQUINONE] IRON-SULFUR PROTEIN 2, MITOCHONDRIAL"/>
    <property type="match status" value="1"/>
</dbReference>
<name>A0A835J0K0_9ROSI</name>
<dbReference type="Proteomes" id="UP000657918">
    <property type="component" value="Unassembled WGS sequence"/>
</dbReference>
<dbReference type="NCBIfam" id="NF004739">
    <property type="entry name" value="PRK06075.1"/>
    <property type="match status" value="1"/>
</dbReference>
<protein>
    <recommendedName>
        <fullName evidence="5">NADH-quinone oxidoreductase subunit D domain-containing protein</fullName>
    </recommendedName>
</protein>
<dbReference type="EMBL" id="JADGMS010000020">
    <property type="protein sequence ID" value="KAF9660765.1"/>
    <property type="molecule type" value="Genomic_DNA"/>
</dbReference>
<evidence type="ECO:0000313" key="6">
    <source>
        <dbReference type="EMBL" id="KAF9660765.1"/>
    </source>
</evidence>
<feature type="region of interest" description="Disordered" evidence="4">
    <location>
        <begin position="1"/>
        <end position="20"/>
    </location>
</feature>
<dbReference type="Pfam" id="PF00346">
    <property type="entry name" value="Complex1_49kDa"/>
    <property type="match status" value="1"/>
</dbReference>
<evidence type="ECO:0000256" key="2">
    <source>
        <dbReference type="ARBA" id="ARBA00022967"/>
    </source>
</evidence>
<dbReference type="GO" id="GO:0006120">
    <property type="term" value="P:mitochondrial electron transport, NADH to ubiquinone"/>
    <property type="evidence" value="ECO:0007669"/>
    <property type="project" value="TreeGrafter"/>
</dbReference>
<keyword evidence="7" id="KW-1185">Reference proteome</keyword>
<evidence type="ECO:0000313" key="7">
    <source>
        <dbReference type="Proteomes" id="UP000657918"/>
    </source>
</evidence>
<dbReference type="OrthoDB" id="1845069at2759"/>
<evidence type="ECO:0000256" key="3">
    <source>
        <dbReference type="ARBA" id="ARBA00023027"/>
    </source>
</evidence>
<evidence type="ECO:0000256" key="1">
    <source>
        <dbReference type="ARBA" id="ARBA00005769"/>
    </source>
</evidence>
<dbReference type="Gene3D" id="1.10.645.10">
    <property type="entry name" value="Cytochrome-c3 Hydrogenase, chain B"/>
    <property type="match status" value="1"/>
</dbReference>
<evidence type="ECO:0000259" key="5">
    <source>
        <dbReference type="Pfam" id="PF00346"/>
    </source>
</evidence>
<keyword evidence="3" id="KW-0520">NAD</keyword>
<dbReference type="InterPro" id="IPR029014">
    <property type="entry name" value="NiFe-Hase_large"/>
</dbReference>
<proteinExistence type="inferred from homology"/>